<reference evidence="2 3" key="1">
    <citation type="submission" date="2019-03" db="EMBL/GenBank/DDBJ databases">
        <title>Genomics of glacier-inhabiting Cryobacterium strains.</title>
        <authorList>
            <person name="Liu Q."/>
            <person name="Xin Y.-H."/>
        </authorList>
    </citation>
    <scope>NUCLEOTIDE SEQUENCE [LARGE SCALE GENOMIC DNA]</scope>
    <source>
        <strain evidence="2 3">TMT2-48-2</strain>
    </source>
</reference>
<evidence type="ECO:0000256" key="1">
    <source>
        <dbReference type="SAM" id="Phobius"/>
    </source>
</evidence>
<dbReference type="InterPro" id="IPR025323">
    <property type="entry name" value="DUF4229"/>
</dbReference>
<proteinExistence type="predicted"/>
<keyword evidence="1" id="KW-1133">Transmembrane helix</keyword>
<name>A0A4R8XK25_9MICO</name>
<evidence type="ECO:0000313" key="3">
    <source>
        <dbReference type="Proteomes" id="UP000298433"/>
    </source>
</evidence>
<dbReference type="AlphaFoldDB" id="A0A4R8XK25"/>
<protein>
    <submittedName>
        <fullName evidence="2">DUF4229 domain-containing protein</fullName>
    </submittedName>
</protein>
<dbReference type="Proteomes" id="UP000298433">
    <property type="component" value="Unassembled WGS sequence"/>
</dbReference>
<dbReference type="RefSeq" id="WP_134370980.1">
    <property type="nucleotide sequence ID" value="NZ_SOGN01000058.1"/>
</dbReference>
<organism evidence="2 3">
    <name type="scientific">Cryobacterium cheniae</name>
    <dbReference type="NCBI Taxonomy" id="1259262"/>
    <lineage>
        <taxon>Bacteria</taxon>
        <taxon>Bacillati</taxon>
        <taxon>Actinomycetota</taxon>
        <taxon>Actinomycetes</taxon>
        <taxon>Micrococcales</taxon>
        <taxon>Microbacteriaceae</taxon>
        <taxon>Cryobacterium</taxon>
    </lineage>
</organism>
<keyword evidence="3" id="KW-1185">Reference proteome</keyword>
<keyword evidence="1" id="KW-0472">Membrane</keyword>
<evidence type="ECO:0000313" key="2">
    <source>
        <dbReference type="EMBL" id="TFC77442.1"/>
    </source>
</evidence>
<sequence>MKAVPVWVSYSVLRVLLFAVPLAVMLALRIEWWIAAIAAALIGASLSFIFLRKPREKVALGLYQARHPDAEPVHPDAESEDAALDRADARVAETDLQGKRESQ</sequence>
<keyword evidence="1" id="KW-0812">Transmembrane</keyword>
<dbReference type="Pfam" id="PF14012">
    <property type="entry name" value="DUF4229"/>
    <property type="match status" value="1"/>
</dbReference>
<accession>A0A4R8XK25</accession>
<comment type="caution">
    <text evidence="2">The sequence shown here is derived from an EMBL/GenBank/DDBJ whole genome shotgun (WGS) entry which is preliminary data.</text>
</comment>
<feature type="transmembrane region" description="Helical" evidence="1">
    <location>
        <begin position="7"/>
        <end position="26"/>
    </location>
</feature>
<dbReference type="EMBL" id="SOGN01000058">
    <property type="protein sequence ID" value="TFC77442.1"/>
    <property type="molecule type" value="Genomic_DNA"/>
</dbReference>
<feature type="transmembrane region" description="Helical" evidence="1">
    <location>
        <begin position="32"/>
        <end position="51"/>
    </location>
</feature>
<gene>
    <name evidence="2" type="ORF">E3T23_13445</name>
</gene>